<proteinExistence type="predicted"/>
<feature type="compositionally biased region" description="Basic and acidic residues" evidence="1">
    <location>
        <begin position="231"/>
        <end position="260"/>
    </location>
</feature>
<keyword evidence="2" id="KW-1133">Transmembrane helix</keyword>
<evidence type="ECO:0000256" key="1">
    <source>
        <dbReference type="SAM" id="MobiDB-lite"/>
    </source>
</evidence>
<comment type="caution">
    <text evidence="3">The sequence shown here is derived from an EMBL/GenBank/DDBJ whole genome shotgun (WGS) entry which is preliminary data.</text>
</comment>
<dbReference type="Proteomes" id="UP000636394">
    <property type="component" value="Unassembled WGS sequence"/>
</dbReference>
<protein>
    <submittedName>
        <fullName evidence="3">Uncharacterized protein</fullName>
    </submittedName>
</protein>
<organism evidence="3 4">
    <name type="scientific">Xiamenia xianingshaonis</name>
    <dbReference type="NCBI Taxonomy" id="2682776"/>
    <lineage>
        <taxon>Bacteria</taxon>
        <taxon>Bacillati</taxon>
        <taxon>Actinomycetota</taxon>
        <taxon>Coriobacteriia</taxon>
        <taxon>Eggerthellales</taxon>
        <taxon>Eggerthellaceae</taxon>
        <taxon>Xiamenia</taxon>
    </lineage>
</organism>
<feature type="transmembrane region" description="Helical" evidence="2">
    <location>
        <begin position="68"/>
        <end position="89"/>
    </location>
</feature>
<feature type="region of interest" description="Disordered" evidence="1">
    <location>
        <begin position="227"/>
        <end position="307"/>
    </location>
</feature>
<name>A0ABX0IJB9_9ACTN</name>
<keyword evidence="2" id="KW-0472">Membrane</keyword>
<gene>
    <name evidence="3" type="ORF">GMI68_07780</name>
</gene>
<evidence type="ECO:0000313" key="3">
    <source>
        <dbReference type="EMBL" id="NHM14660.1"/>
    </source>
</evidence>
<sequence>MPASPKRRSSRSASTQIMGAAPESSAAGEPSAASAASADAASSRSASTSPADGPSASAKPVRRRKRGVIPILLGLLVVCLLALSAVLAWNRWWRYDDAADFQGTWSANDTDTQVIINSEYLELSDDVVYRYTLDPMAKTISYTFGNLEGQGRYRFSLDRQQLFIVDGPDYTWFSTLAEDVPWTFAALFGQVTGSIPDAFAGQSGVTALDKVSDDNELTFEPTSEEELAAARQEDNSQREAEKAEAKAQEEAAKKAAEAKKAANSGASDAATGAEGEKAPTTGGNGSTSDSGANGGAVDPGASGDGTTYDGGYADGSYDAGTGATGADGSAYGTGGDPYAVDPYAGDPYAGGVYDDGTGTSGYVDGGYVDSGYTDGGYADGYVDPYAAGTAVYDDGTGDGSAYGAW</sequence>
<keyword evidence="2" id="KW-0812">Transmembrane</keyword>
<feature type="region of interest" description="Disordered" evidence="1">
    <location>
        <begin position="323"/>
        <end position="356"/>
    </location>
</feature>
<keyword evidence="4" id="KW-1185">Reference proteome</keyword>
<evidence type="ECO:0000313" key="4">
    <source>
        <dbReference type="Proteomes" id="UP000636394"/>
    </source>
</evidence>
<reference evidence="3 4" key="1">
    <citation type="submission" date="2019-11" db="EMBL/GenBank/DDBJ databases">
        <title>Eggerthellaceae novel genus isolated from the rectal contents of marmort.</title>
        <authorList>
            <person name="Zhang G."/>
        </authorList>
    </citation>
    <scope>NUCLEOTIDE SEQUENCE [LARGE SCALE GENOMIC DNA]</scope>
    <source>
        <strain evidence="4">zg-886</strain>
    </source>
</reference>
<accession>A0ABX0IJB9</accession>
<feature type="compositionally biased region" description="Low complexity" evidence="1">
    <location>
        <begin position="20"/>
        <end position="51"/>
    </location>
</feature>
<feature type="compositionally biased region" description="Basic residues" evidence="1">
    <location>
        <begin position="1"/>
        <end position="10"/>
    </location>
</feature>
<dbReference type="EMBL" id="WPCR01000009">
    <property type="protein sequence ID" value="NHM14660.1"/>
    <property type="molecule type" value="Genomic_DNA"/>
</dbReference>
<feature type="region of interest" description="Disordered" evidence="1">
    <location>
        <begin position="1"/>
        <end position="60"/>
    </location>
</feature>
<evidence type="ECO:0000256" key="2">
    <source>
        <dbReference type="SAM" id="Phobius"/>
    </source>
</evidence>